<gene>
    <name evidence="1" type="ORF">B0A55_10853</name>
</gene>
<keyword evidence="2" id="KW-1185">Reference proteome</keyword>
<dbReference type="EMBL" id="NAJQ01000395">
    <property type="protein sequence ID" value="TKA70473.1"/>
    <property type="molecule type" value="Genomic_DNA"/>
</dbReference>
<dbReference type="STRING" id="329884.A0A4U0X612"/>
<organism evidence="1 2">
    <name type="scientific">Friedmanniomyces simplex</name>
    <dbReference type="NCBI Taxonomy" id="329884"/>
    <lineage>
        <taxon>Eukaryota</taxon>
        <taxon>Fungi</taxon>
        <taxon>Dikarya</taxon>
        <taxon>Ascomycota</taxon>
        <taxon>Pezizomycotina</taxon>
        <taxon>Dothideomycetes</taxon>
        <taxon>Dothideomycetidae</taxon>
        <taxon>Mycosphaerellales</taxon>
        <taxon>Teratosphaeriaceae</taxon>
        <taxon>Friedmanniomyces</taxon>
    </lineage>
</organism>
<comment type="caution">
    <text evidence="1">The sequence shown here is derived from an EMBL/GenBank/DDBJ whole genome shotgun (WGS) entry which is preliminary data.</text>
</comment>
<dbReference type="Proteomes" id="UP000309340">
    <property type="component" value="Unassembled WGS sequence"/>
</dbReference>
<protein>
    <recommendedName>
        <fullName evidence="3">DDE-1 domain-containing protein</fullName>
    </recommendedName>
</protein>
<dbReference type="OrthoDB" id="3695345at2759"/>
<name>A0A4U0X612_9PEZI</name>
<accession>A0A4U0X612</accession>
<sequence length="350" mass="40410">MSFLNVVYLQRRPWLSTFVEDVVGKRSGKGWCQRFSKKWSHLLLSRYLLPLDSEHRKVDSRSEYEYWFTLLEKKIAQYAVLPENIYNMDDKGFLIEYLTKAKRIVSRAAFESKRLLGNMQDVITKRKARNGRDYRLLIVDGHGSHINMRFLDVCLADRILVAVPLGIKYSQELDKFMHNCQGFCNVTKRDFFGPFWPAYTAAFTESKIKSGWSRTGLWPLQPEVILSIFKEPQAAASALIRLSTGSSTSTVSNSDWRKMEKLVAGVVGQAFDQEEQKKVKRLRDQILTITTENAILKAQNKGYQAALNNEKKRRKRCKNVFETIRGNDGHGATFFSPMRIQTAKEDMALR</sequence>
<proteinExistence type="predicted"/>
<evidence type="ECO:0000313" key="1">
    <source>
        <dbReference type="EMBL" id="TKA70473.1"/>
    </source>
</evidence>
<evidence type="ECO:0000313" key="2">
    <source>
        <dbReference type="Proteomes" id="UP000309340"/>
    </source>
</evidence>
<evidence type="ECO:0008006" key="3">
    <source>
        <dbReference type="Google" id="ProtNLM"/>
    </source>
</evidence>
<reference evidence="1 2" key="1">
    <citation type="submission" date="2017-03" db="EMBL/GenBank/DDBJ databases">
        <title>Genomes of endolithic fungi from Antarctica.</title>
        <authorList>
            <person name="Coleine C."/>
            <person name="Masonjones S."/>
            <person name="Stajich J.E."/>
        </authorList>
    </citation>
    <scope>NUCLEOTIDE SEQUENCE [LARGE SCALE GENOMIC DNA]</scope>
    <source>
        <strain evidence="1 2">CCFEE 5184</strain>
    </source>
</reference>
<dbReference type="AlphaFoldDB" id="A0A4U0X612"/>